<accession>A0A109KNG5</accession>
<dbReference type="Proteomes" id="UP000063434">
    <property type="component" value="Unassembled WGS sequence"/>
</dbReference>
<evidence type="ECO:0000259" key="3">
    <source>
        <dbReference type="Pfam" id="PF14870"/>
    </source>
</evidence>
<feature type="domain" description="Photosynthesis system II assembly factor Ycf48/Hcf136-like" evidence="3">
    <location>
        <begin position="73"/>
        <end position="133"/>
    </location>
</feature>
<dbReference type="GO" id="GO:0015979">
    <property type="term" value="P:photosynthesis"/>
    <property type="evidence" value="ECO:0007669"/>
    <property type="project" value="UniProtKB-KW"/>
</dbReference>
<name>A0A109KNG5_PSEFL</name>
<evidence type="ECO:0000313" key="5">
    <source>
        <dbReference type="Proteomes" id="UP000063434"/>
    </source>
</evidence>
<protein>
    <submittedName>
        <fullName evidence="4">Ycf48-like protein</fullName>
    </submittedName>
</protein>
<dbReference type="InterPro" id="IPR015943">
    <property type="entry name" value="WD40/YVTN_repeat-like_dom_sf"/>
</dbReference>
<evidence type="ECO:0000256" key="1">
    <source>
        <dbReference type="ARBA" id="ARBA00022531"/>
    </source>
</evidence>
<proteinExistence type="predicted"/>
<keyword evidence="1" id="KW-0602">Photosynthesis</keyword>
<dbReference type="Gene3D" id="2.130.10.10">
    <property type="entry name" value="YVTN repeat-like/Quinoprotein amine dehydrogenase"/>
    <property type="match status" value="2"/>
</dbReference>
<sequence>MTSPCPASFLLSTSRLLLAVALTVGASSLLTTPAYSAVALSADSLDVPAQRVDEHLPAPLLSVATAGNTMIGVGLHGLIQRSTDEGRTWQQVASPVSSDLVQVRFRGERDGWIVGHDAVVMHTTDGGDSWQVQLDGRRLLTLLNAYYGPRAEQGDEVAAQMLKEVAMAASTSATPDVLAAPFLDVMFDEHGNGFAVGAFGMLLHSTDDGQNWQPWTERSDNDRRMHLYGLAEHAGIFYIGGEQGLLLRLDGQQQRFVKIDTPYTGTYFGVRAFDGLLLAYGLRGNLFASRDDGQQWQPVATNLNSSLVSIVEQGDALIVVSQGGQLVSVDRQSLQVTPLADARVGEVYAASATKQAGSLLVTRFSGAKVIDIAQAN</sequence>
<keyword evidence="2" id="KW-0604">Photosystem II</keyword>
<dbReference type="SUPFAM" id="SSF50939">
    <property type="entry name" value="Sialidases"/>
    <property type="match status" value="1"/>
</dbReference>
<reference evidence="4 5" key="1">
    <citation type="submission" date="2015-05" db="EMBL/GenBank/DDBJ databases">
        <title>A genomic and transcriptomic approach to investigate the blue pigment phenotype in Pseudomonas fluorescens.</title>
        <authorList>
            <person name="Andreani N.A."/>
            <person name="Cardazzo B."/>
        </authorList>
    </citation>
    <scope>NUCLEOTIDE SEQUENCE [LARGE SCALE GENOMIC DNA]</scope>
    <source>
        <strain evidence="4 5">Ps_40</strain>
    </source>
</reference>
<dbReference type="InterPro" id="IPR028203">
    <property type="entry name" value="PSII_CF48-like_dom"/>
</dbReference>
<gene>
    <name evidence="4" type="ORF">PFL603g_04159</name>
</gene>
<dbReference type="Pfam" id="PF14870">
    <property type="entry name" value="PSII_BNR"/>
    <property type="match status" value="2"/>
</dbReference>
<organism evidence="4 5">
    <name type="scientific">Pseudomonas fluorescens</name>
    <dbReference type="NCBI Taxonomy" id="294"/>
    <lineage>
        <taxon>Bacteria</taxon>
        <taxon>Pseudomonadati</taxon>
        <taxon>Pseudomonadota</taxon>
        <taxon>Gammaproteobacteria</taxon>
        <taxon>Pseudomonadales</taxon>
        <taxon>Pseudomonadaceae</taxon>
        <taxon>Pseudomonas</taxon>
    </lineage>
</organism>
<dbReference type="PATRIC" id="fig|294.195.peg.4449"/>
<dbReference type="AlphaFoldDB" id="A0A109KNG5"/>
<dbReference type="InterPro" id="IPR036278">
    <property type="entry name" value="Sialidase_sf"/>
</dbReference>
<dbReference type="PANTHER" id="PTHR47199:SF2">
    <property type="entry name" value="PHOTOSYSTEM II STABILITY_ASSEMBLY FACTOR HCF136, CHLOROPLASTIC"/>
    <property type="match status" value="1"/>
</dbReference>
<evidence type="ECO:0000256" key="2">
    <source>
        <dbReference type="ARBA" id="ARBA00023276"/>
    </source>
</evidence>
<feature type="domain" description="Photosynthesis system II assembly factor Ycf48/Hcf136-like" evidence="3">
    <location>
        <begin position="181"/>
        <end position="311"/>
    </location>
</feature>
<dbReference type="GO" id="GO:0009523">
    <property type="term" value="C:photosystem II"/>
    <property type="evidence" value="ECO:0007669"/>
    <property type="project" value="UniProtKB-KW"/>
</dbReference>
<evidence type="ECO:0000313" key="4">
    <source>
        <dbReference type="EMBL" id="KWV72466.1"/>
    </source>
</evidence>
<comment type="caution">
    <text evidence="4">The sequence shown here is derived from an EMBL/GenBank/DDBJ whole genome shotgun (WGS) entry which is preliminary data.</text>
</comment>
<dbReference type="EMBL" id="LCYC01000054">
    <property type="protein sequence ID" value="KWV72466.1"/>
    <property type="molecule type" value="Genomic_DNA"/>
</dbReference>
<dbReference type="RefSeq" id="WP_047531031.1">
    <property type="nucleotide sequence ID" value="NZ_JAVEFB010000003.1"/>
</dbReference>
<dbReference type="PANTHER" id="PTHR47199">
    <property type="entry name" value="PHOTOSYSTEM II STABILITY/ASSEMBLY FACTOR HCF136, CHLOROPLASTIC"/>
    <property type="match status" value="1"/>
</dbReference>